<name>A0A1D6EPQ9_MAIZE</name>
<dbReference type="Gene3D" id="2.60.40.1730">
    <property type="entry name" value="tricorn interacting facor f3 domain"/>
    <property type="match status" value="1"/>
</dbReference>
<sequence>MKTVKSMKKIVEGLKNMVEILFKLPMIKLLMAAVEEGIENSAVEEGKEKENDKEKEEENGNEKSKETGNETEYEKVKNIKLVHIDYILEKAETGVQFVGNVMRSSSQTRRAHCWFPCVDSATERCPFDLEFTVSMDFIAVSNGDLLYQNHRNDINVSHICLFPALAKLQNTIAFFHNAYSCYEDYLSAPFPLGLYNHIFLPSEMTILPASLGASTCILSSDILHDEKVI</sequence>
<organism evidence="2">
    <name type="scientific">Zea mays</name>
    <name type="common">Maize</name>
    <dbReference type="NCBI Taxonomy" id="4577"/>
    <lineage>
        <taxon>Eukaryota</taxon>
        <taxon>Viridiplantae</taxon>
        <taxon>Streptophyta</taxon>
        <taxon>Embryophyta</taxon>
        <taxon>Tracheophyta</taxon>
        <taxon>Spermatophyta</taxon>
        <taxon>Magnoliopsida</taxon>
        <taxon>Liliopsida</taxon>
        <taxon>Poales</taxon>
        <taxon>Poaceae</taxon>
        <taxon>PACMAD clade</taxon>
        <taxon>Panicoideae</taxon>
        <taxon>Andropogonodae</taxon>
        <taxon>Andropogoneae</taxon>
        <taxon>Tripsacinae</taxon>
        <taxon>Zea</taxon>
    </lineage>
</organism>
<feature type="region of interest" description="Disordered" evidence="1">
    <location>
        <begin position="42"/>
        <end position="70"/>
    </location>
</feature>
<dbReference type="AlphaFoldDB" id="A0A1D6EPQ9"/>
<dbReference type="PANTHER" id="PTHR15137:SF9">
    <property type="entry name" value="TRANSCRIPTION INITIATION FACTOR TFIID SUBUNIT 2"/>
    <property type="match status" value="1"/>
</dbReference>
<protein>
    <submittedName>
        <fullName evidence="2">Transcription initiation factor TFIID subunit 2</fullName>
    </submittedName>
</protein>
<evidence type="ECO:0000313" key="2">
    <source>
        <dbReference type="EMBL" id="ONM21743.1"/>
    </source>
</evidence>
<dbReference type="GO" id="GO:0005669">
    <property type="term" value="C:transcription factor TFIID complex"/>
    <property type="evidence" value="ECO:0007669"/>
    <property type="project" value="InterPro"/>
</dbReference>
<accession>A0A1D6EPQ9</accession>
<dbReference type="PANTHER" id="PTHR15137">
    <property type="entry name" value="TRANSCRIPTION INITIATION FACTOR TFIID"/>
    <property type="match status" value="1"/>
</dbReference>
<feature type="compositionally biased region" description="Basic and acidic residues" evidence="1">
    <location>
        <begin position="44"/>
        <end position="70"/>
    </location>
</feature>
<dbReference type="EMBL" id="CM007648">
    <property type="protein sequence ID" value="ONM21743.1"/>
    <property type="molecule type" value="Genomic_DNA"/>
</dbReference>
<proteinExistence type="predicted"/>
<gene>
    <name evidence="2" type="ORF">ZEAMMB73_Zm00001d005736</name>
</gene>
<dbReference type="InterPro" id="IPR042097">
    <property type="entry name" value="Aminopeptidase_N-like_N_sf"/>
</dbReference>
<dbReference type="InterPro" id="IPR037813">
    <property type="entry name" value="TAF2"/>
</dbReference>
<dbReference type="GO" id="GO:0003743">
    <property type="term" value="F:translation initiation factor activity"/>
    <property type="evidence" value="ECO:0007669"/>
    <property type="project" value="UniProtKB-KW"/>
</dbReference>
<keyword evidence="2" id="KW-0396">Initiation factor</keyword>
<dbReference type="ExpressionAtlas" id="A0A1D6EPQ9">
    <property type="expression patterns" value="baseline and differential"/>
</dbReference>
<reference evidence="2" key="1">
    <citation type="submission" date="2015-12" db="EMBL/GenBank/DDBJ databases">
        <title>Update maize B73 reference genome by single molecule sequencing technologies.</title>
        <authorList>
            <consortium name="Maize Genome Sequencing Project"/>
            <person name="Ware D."/>
        </authorList>
    </citation>
    <scope>NUCLEOTIDE SEQUENCE [LARGE SCALE GENOMIC DNA]</scope>
    <source>
        <tissue evidence="2">Seedling</tissue>
    </source>
</reference>
<dbReference type="SUPFAM" id="SSF63737">
    <property type="entry name" value="Leukotriene A4 hydrolase N-terminal domain"/>
    <property type="match status" value="1"/>
</dbReference>
<keyword evidence="2" id="KW-0648">Protein biosynthesis</keyword>
<evidence type="ECO:0000256" key="1">
    <source>
        <dbReference type="SAM" id="MobiDB-lite"/>
    </source>
</evidence>